<protein>
    <submittedName>
        <fullName evidence="1">Uncharacterized protein</fullName>
    </submittedName>
</protein>
<dbReference type="EMBL" id="CAXLJM020000125">
    <property type="protein sequence ID" value="CAL8139378.1"/>
    <property type="molecule type" value="Genomic_DNA"/>
</dbReference>
<dbReference type="Proteomes" id="UP001642540">
    <property type="component" value="Unassembled WGS sequence"/>
</dbReference>
<reference evidence="1 2" key="1">
    <citation type="submission" date="2024-08" db="EMBL/GenBank/DDBJ databases">
        <authorList>
            <person name="Cucini C."/>
            <person name="Frati F."/>
        </authorList>
    </citation>
    <scope>NUCLEOTIDE SEQUENCE [LARGE SCALE GENOMIC DNA]</scope>
</reference>
<evidence type="ECO:0000313" key="2">
    <source>
        <dbReference type="Proteomes" id="UP001642540"/>
    </source>
</evidence>
<sequence length="103" mass="11951">MGYINQLLCLLALLILFELIISFVPGAELWVVLFYHYATFGFVYYLPTLFNEIFQGGNDAVIISRDNWTFEQEAVIIRQDDEALMEENRVLLQEFANLQLPQG</sequence>
<accession>A0ABP1RZN5</accession>
<organism evidence="1 2">
    <name type="scientific">Orchesella dallaii</name>
    <dbReference type="NCBI Taxonomy" id="48710"/>
    <lineage>
        <taxon>Eukaryota</taxon>
        <taxon>Metazoa</taxon>
        <taxon>Ecdysozoa</taxon>
        <taxon>Arthropoda</taxon>
        <taxon>Hexapoda</taxon>
        <taxon>Collembola</taxon>
        <taxon>Entomobryomorpha</taxon>
        <taxon>Entomobryoidea</taxon>
        <taxon>Orchesellidae</taxon>
        <taxon>Orchesellinae</taxon>
        <taxon>Orchesella</taxon>
    </lineage>
</organism>
<keyword evidence="2" id="KW-1185">Reference proteome</keyword>
<proteinExistence type="predicted"/>
<gene>
    <name evidence="1" type="ORF">ODALV1_LOCUS27810</name>
</gene>
<comment type="caution">
    <text evidence="1">The sequence shown here is derived from an EMBL/GenBank/DDBJ whole genome shotgun (WGS) entry which is preliminary data.</text>
</comment>
<evidence type="ECO:0000313" key="1">
    <source>
        <dbReference type="EMBL" id="CAL8139378.1"/>
    </source>
</evidence>
<name>A0ABP1RZN5_9HEXA</name>